<dbReference type="EMBL" id="ML769626">
    <property type="protein sequence ID" value="KAE9391374.1"/>
    <property type="molecule type" value="Genomic_DNA"/>
</dbReference>
<reference evidence="2" key="1">
    <citation type="journal article" date="2019" name="Environ. Microbiol.">
        <title>Fungal ecological strategies reflected in gene transcription - a case study of two litter decomposers.</title>
        <authorList>
            <person name="Barbi F."/>
            <person name="Kohler A."/>
            <person name="Barry K."/>
            <person name="Baskaran P."/>
            <person name="Daum C."/>
            <person name="Fauchery L."/>
            <person name="Ihrmark K."/>
            <person name="Kuo A."/>
            <person name="LaButti K."/>
            <person name="Lipzen A."/>
            <person name="Morin E."/>
            <person name="Grigoriev I.V."/>
            <person name="Henrissat B."/>
            <person name="Lindahl B."/>
            <person name="Martin F."/>
        </authorList>
    </citation>
    <scope>NUCLEOTIDE SEQUENCE</scope>
    <source>
        <strain evidence="2">JB14</strain>
    </source>
</reference>
<sequence length="65" mass="7753">ISAILLEARRDLEDYEKELHRLESRRIFVAAQQERLREFMSQTHSLLSPVRKIPDEVLRQVFDAC</sequence>
<name>A0A6A4H1X1_9AGAR</name>
<dbReference type="Proteomes" id="UP000799118">
    <property type="component" value="Unassembled WGS sequence"/>
</dbReference>
<evidence type="ECO:0008006" key="4">
    <source>
        <dbReference type="Google" id="ProtNLM"/>
    </source>
</evidence>
<accession>A0A6A4H1X1</accession>
<dbReference type="OrthoDB" id="3065285at2759"/>
<gene>
    <name evidence="2" type="ORF">BT96DRAFT_776239</name>
</gene>
<evidence type="ECO:0000313" key="2">
    <source>
        <dbReference type="EMBL" id="KAE9391374.1"/>
    </source>
</evidence>
<feature type="non-terminal residue" evidence="2">
    <location>
        <position position="65"/>
    </location>
</feature>
<keyword evidence="3" id="KW-1185">Reference proteome</keyword>
<dbReference type="AlphaFoldDB" id="A0A6A4H1X1"/>
<protein>
    <recommendedName>
        <fullName evidence="4">F-box domain-containing protein</fullName>
    </recommendedName>
</protein>
<proteinExistence type="predicted"/>
<keyword evidence="1" id="KW-0175">Coiled coil</keyword>
<organism evidence="2 3">
    <name type="scientific">Gymnopus androsaceus JB14</name>
    <dbReference type="NCBI Taxonomy" id="1447944"/>
    <lineage>
        <taxon>Eukaryota</taxon>
        <taxon>Fungi</taxon>
        <taxon>Dikarya</taxon>
        <taxon>Basidiomycota</taxon>
        <taxon>Agaricomycotina</taxon>
        <taxon>Agaricomycetes</taxon>
        <taxon>Agaricomycetidae</taxon>
        <taxon>Agaricales</taxon>
        <taxon>Marasmiineae</taxon>
        <taxon>Omphalotaceae</taxon>
        <taxon>Gymnopus</taxon>
    </lineage>
</organism>
<feature type="coiled-coil region" evidence="1">
    <location>
        <begin position="5"/>
        <end position="32"/>
    </location>
</feature>
<evidence type="ECO:0000256" key="1">
    <source>
        <dbReference type="SAM" id="Coils"/>
    </source>
</evidence>
<evidence type="ECO:0000313" key="3">
    <source>
        <dbReference type="Proteomes" id="UP000799118"/>
    </source>
</evidence>
<feature type="non-terminal residue" evidence="2">
    <location>
        <position position="1"/>
    </location>
</feature>